<evidence type="ECO:0000259" key="16">
    <source>
        <dbReference type="PROSITE" id="PS50026"/>
    </source>
</evidence>
<dbReference type="InterPro" id="IPR043926">
    <property type="entry name" value="ABCG_dom"/>
</dbReference>
<dbReference type="GO" id="GO:0005789">
    <property type="term" value="C:endoplasmic reticulum membrane"/>
    <property type="evidence" value="ECO:0007669"/>
    <property type="project" value="UniProtKB-SubCell"/>
</dbReference>
<evidence type="ECO:0000256" key="2">
    <source>
        <dbReference type="ARBA" id="ARBA00005814"/>
    </source>
</evidence>
<evidence type="ECO:0000256" key="15">
    <source>
        <dbReference type="SAM" id="SignalP"/>
    </source>
</evidence>
<evidence type="ECO:0000256" key="4">
    <source>
        <dbReference type="ARBA" id="ARBA00022692"/>
    </source>
</evidence>
<dbReference type="InterPro" id="IPR013525">
    <property type="entry name" value="ABC2_TM"/>
</dbReference>
<keyword evidence="7" id="KW-0256">Endoplasmic reticulum</keyword>
<dbReference type="GO" id="GO:0005524">
    <property type="term" value="F:ATP binding"/>
    <property type="evidence" value="ECO:0007669"/>
    <property type="project" value="UniProtKB-KW"/>
</dbReference>
<keyword evidence="19" id="KW-1185">Reference proteome</keyword>
<reference evidence="18" key="1">
    <citation type="submission" date="2015-10" db="EMBL/GenBank/DDBJ databases">
        <authorList>
            <person name="Regsiter A."/>
            <person name="william w."/>
        </authorList>
    </citation>
    <scope>NUCLEOTIDE SEQUENCE</scope>
    <source>
        <strain evidence="18">Montdore</strain>
    </source>
</reference>
<evidence type="ECO:0000313" key="18">
    <source>
        <dbReference type="EMBL" id="CUS09830.1"/>
    </source>
</evidence>
<feature type="disulfide bond" evidence="12">
    <location>
        <begin position="110"/>
        <end position="119"/>
    </location>
</feature>
<dbReference type="GO" id="GO:0140359">
    <property type="term" value="F:ABC-type transporter activity"/>
    <property type="evidence" value="ECO:0007669"/>
    <property type="project" value="InterPro"/>
</dbReference>
<evidence type="ECO:0000256" key="11">
    <source>
        <dbReference type="ARBA" id="ARBA00023180"/>
    </source>
</evidence>
<evidence type="ECO:0008006" key="20">
    <source>
        <dbReference type="Google" id="ProtNLM"/>
    </source>
</evidence>
<dbReference type="CDD" id="cd03213">
    <property type="entry name" value="ABCG_EPDR"/>
    <property type="match status" value="1"/>
</dbReference>
<organism evidence="18 19">
    <name type="scientific">Tuber aestivum</name>
    <name type="common">summer truffle</name>
    <dbReference type="NCBI Taxonomy" id="59557"/>
    <lineage>
        <taxon>Eukaryota</taxon>
        <taxon>Fungi</taxon>
        <taxon>Dikarya</taxon>
        <taxon>Ascomycota</taxon>
        <taxon>Pezizomycotina</taxon>
        <taxon>Pezizomycetes</taxon>
        <taxon>Pezizales</taxon>
        <taxon>Tuberaceae</taxon>
        <taxon>Tuber</taxon>
    </lineage>
</organism>
<keyword evidence="9 14" id="KW-1133">Transmembrane helix</keyword>
<dbReference type="PANTHER" id="PTHR48041:SF2">
    <property type="entry name" value="ATP-DEPENDENT PERMEASE-RELATED"/>
    <property type="match status" value="1"/>
</dbReference>
<dbReference type="Pfam" id="PF00005">
    <property type="entry name" value="ABC_tran"/>
    <property type="match status" value="1"/>
</dbReference>
<dbReference type="PANTHER" id="PTHR48041">
    <property type="entry name" value="ABC TRANSPORTER G FAMILY MEMBER 28"/>
    <property type="match status" value="1"/>
</dbReference>
<dbReference type="Pfam" id="PF19055">
    <property type="entry name" value="ABC2_membrane_7"/>
    <property type="match status" value="1"/>
</dbReference>
<keyword evidence="12" id="KW-1015">Disulfide bond</keyword>
<evidence type="ECO:0000259" key="17">
    <source>
        <dbReference type="PROSITE" id="PS50893"/>
    </source>
</evidence>
<feature type="transmembrane region" description="Helical" evidence="14">
    <location>
        <begin position="966"/>
        <end position="988"/>
    </location>
</feature>
<evidence type="ECO:0000256" key="13">
    <source>
        <dbReference type="SAM" id="MobiDB-lite"/>
    </source>
</evidence>
<dbReference type="Gene3D" id="2.10.25.10">
    <property type="entry name" value="Laminin"/>
    <property type="match status" value="1"/>
</dbReference>
<evidence type="ECO:0000256" key="6">
    <source>
        <dbReference type="ARBA" id="ARBA00022741"/>
    </source>
</evidence>
<dbReference type="PROSITE" id="PS00022">
    <property type="entry name" value="EGF_1"/>
    <property type="match status" value="1"/>
</dbReference>
<feature type="domain" description="EGF-like" evidence="16">
    <location>
        <begin position="82"/>
        <end position="120"/>
    </location>
</feature>
<dbReference type="EMBL" id="LN891069">
    <property type="protein sequence ID" value="CUS09830.1"/>
    <property type="molecule type" value="Genomic_DNA"/>
</dbReference>
<evidence type="ECO:0000256" key="7">
    <source>
        <dbReference type="ARBA" id="ARBA00022824"/>
    </source>
</evidence>
<evidence type="ECO:0000256" key="1">
    <source>
        <dbReference type="ARBA" id="ARBA00004477"/>
    </source>
</evidence>
<dbReference type="PROSITE" id="PS00211">
    <property type="entry name" value="ABC_TRANSPORTER_1"/>
    <property type="match status" value="1"/>
</dbReference>
<feature type="disulfide bond" evidence="12">
    <location>
        <begin position="91"/>
        <end position="108"/>
    </location>
</feature>
<feature type="compositionally biased region" description="Polar residues" evidence="13">
    <location>
        <begin position="656"/>
        <end position="665"/>
    </location>
</feature>
<dbReference type="InterPro" id="IPR003439">
    <property type="entry name" value="ABC_transporter-like_ATP-bd"/>
</dbReference>
<proteinExistence type="inferred from homology"/>
<dbReference type="AlphaFoldDB" id="A0A292PTN4"/>
<dbReference type="GO" id="GO:0016887">
    <property type="term" value="F:ATP hydrolysis activity"/>
    <property type="evidence" value="ECO:0007669"/>
    <property type="project" value="InterPro"/>
</dbReference>
<comment type="subcellular location">
    <subcellularLocation>
        <location evidence="1">Endoplasmic reticulum membrane</location>
        <topology evidence="1">Multi-pass membrane protein</topology>
    </subcellularLocation>
</comment>
<gene>
    <name evidence="18" type="ORF">GSTUAT00006120001</name>
</gene>
<evidence type="ECO:0000256" key="5">
    <source>
        <dbReference type="ARBA" id="ARBA00022729"/>
    </source>
</evidence>
<feature type="domain" description="ABC transporter" evidence="17">
    <location>
        <begin position="370"/>
        <end position="613"/>
    </location>
</feature>
<dbReference type="PROSITE" id="PS50026">
    <property type="entry name" value="EGF_3"/>
    <property type="match status" value="1"/>
</dbReference>
<dbReference type="InterPro" id="IPR027417">
    <property type="entry name" value="P-loop_NTPase"/>
</dbReference>
<keyword evidence="3" id="KW-0813">Transport</keyword>
<dbReference type="SUPFAM" id="SSF52540">
    <property type="entry name" value="P-loop containing nucleoside triphosphate hydrolases"/>
    <property type="match status" value="1"/>
</dbReference>
<dbReference type="InterPro" id="IPR017871">
    <property type="entry name" value="ABC_transporter-like_CS"/>
</dbReference>
<dbReference type="Pfam" id="PF01061">
    <property type="entry name" value="ABC2_membrane"/>
    <property type="match status" value="1"/>
</dbReference>
<sequence>MLRYLGAALLFTSPIATHLAQAHNTSVTPDKDLLQSQHLWSLDNRPAECPPCFNCLLPAFSCKQFAECSSHDGKCECLPGFAGDNCLQPLCGSLAGDHHRPLKGDGPCECDEGWSGINCNVCQTDGACDALMPQGADGVCYKQGIAVKQNFQMCDVRNRKILEMLKRNPQVTFSCDKMFAKCTFQFWVDQVESFYCALDECNWELQASPDRNVTDYECKNVKCECIPGRTLCGEGGTIDLSEFLSEGITGPATFSCDSSKPDDQCLFSEKAMNEVISSIFGDENILLNCDTGECLHRSEVPGYTRPIKTINKPLIAGVISGVALFIVIVIMGLWYLSRRAGQHNGLGPIHLPDDDDESTRLMIEHRPAALHFDKLSYSLNGKQILKDVAGAVNSGQVMAIMGPSGAGKTTFLDILARKNKRGVIGGDIYVNGTLVSDEEYREVIGFVDQEDTMMPTLTVYETILNSALLRLPREMNYQAKDRRVMEVMGQLGILGIKDQIIGTSEDNGLRGISGGEKRRVGIACELVTSPSVLFLDEPTSGLDSFNAYNVIECLVNLARTYTRTVVFTIHQPKSNIVALFDHLVLLAKGRCVYSGPFDKCQRYFDKLGYPCPQGFNIADYLVDLTMHAEQRRSAPREEPLIETSEVLVPVRARPSPSITSESASADGSPRKKLRKRGDSIRALQERQLFTRRRSELPSAAGEEVMMSDSLDNTRAWRDSSEPRQRLEETEHLLPPAAQNGADATDLDVLIAAYKDSDVAAGVKDEVENATRAVPNGAADGNANSNASDYGISGAMKGFKRVGWIGQFTILSRRTWKNLYRNPLLMLAHYAISILLGVLCGYLFFGVRDDISGFQNRMGLIFFVLALFGFSTLTSLNVFAAERTLFLRERANRYYAPVTYFAAKVIFDIVPLRIIPPIIMGAILYPMVGFVAEWPEFLKFMLVLILFNLAASAICLFIGIVFKDISLANLVGSLVMLFSLLFAGLLLNHDSIPKGALWLQAVSIFHYGFEALIVNEVRYLSLYEHKFGLDIEVPGATILSTFGFNSLAYWKDVINLGIFAGSFIILAYAAMHMLLVEKR</sequence>
<keyword evidence="11" id="KW-0325">Glycoprotein</keyword>
<comment type="caution">
    <text evidence="12">Lacks conserved residue(s) required for the propagation of feature annotation.</text>
</comment>
<keyword evidence="6" id="KW-0547">Nucleotide-binding</keyword>
<feature type="chain" id="PRO_5012132256" description="ABC transporter domain-containing protein" evidence="15">
    <location>
        <begin position="23"/>
        <end position="1078"/>
    </location>
</feature>
<dbReference type="InterPro" id="IPR050352">
    <property type="entry name" value="ABCG_transporters"/>
</dbReference>
<dbReference type="FunFam" id="3.40.50.300:FF:000702">
    <property type="entry name" value="ABC transporter (Adp1)"/>
    <property type="match status" value="1"/>
</dbReference>
<feature type="transmembrane region" description="Helical" evidence="14">
    <location>
        <begin position="900"/>
        <end position="924"/>
    </location>
</feature>
<dbReference type="PROSITE" id="PS50893">
    <property type="entry name" value="ABC_TRANSPORTER_2"/>
    <property type="match status" value="1"/>
</dbReference>
<protein>
    <recommendedName>
        <fullName evidence="20">ABC transporter domain-containing protein</fullName>
    </recommendedName>
</protein>
<feature type="transmembrane region" description="Helical" evidence="14">
    <location>
        <begin position="823"/>
        <end position="844"/>
    </location>
</feature>
<comment type="similarity">
    <text evidence="2">Belongs to the ABC transporter superfamily. ABCG family. Eye pigment precursor importer (TC 3.A.1.204) subfamily.</text>
</comment>
<evidence type="ECO:0000256" key="10">
    <source>
        <dbReference type="ARBA" id="ARBA00023136"/>
    </source>
</evidence>
<feature type="transmembrane region" description="Helical" evidence="14">
    <location>
        <begin position="314"/>
        <end position="336"/>
    </location>
</feature>
<evidence type="ECO:0000256" key="8">
    <source>
        <dbReference type="ARBA" id="ARBA00022840"/>
    </source>
</evidence>
<keyword evidence="10 14" id="KW-0472">Membrane</keyword>
<name>A0A292PTN4_9PEZI</name>
<evidence type="ECO:0000256" key="12">
    <source>
        <dbReference type="PROSITE-ProRule" id="PRU00076"/>
    </source>
</evidence>
<accession>A0A292PTN4</accession>
<feature type="transmembrane region" description="Helical" evidence="14">
    <location>
        <begin position="936"/>
        <end position="959"/>
    </location>
</feature>
<feature type="transmembrane region" description="Helical" evidence="14">
    <location>
        <begin position="856"/>
        <end position="879"/>
    </location>
</feature>
<dbReference type="Gene3D" id="3.40.50.300">
    <property type="entry name" value="P-loop containing nucleotide triphosphate hydrolases"/>
    <property type="match status" value="1"/>
</dbReference>
<feature type="transmembrane region" description="Helical" evidence="14">
    <location>
        <begin position="1055"/>
        <end position="1075"/>
    </location>
</feature>
<keyword evidence="4 14" id="KW-0812">Transmembrane</keyword>
<dbReference type="Proteomes" id="UP001412239">
    <property type="component" value="Unassembled WGS sequence"/>
</dbReference>
<dbReference type="InterPro" id="IPR000742">
    <property type="entry name" value="EGF"/>
</dbReference>
<dbReference type="CDD" id="cd00055">
    <property type="entry name" value="EGF_Lam"/>
    <property type="match status" value="1"/>
</dbReference>
<keyword evidence="12" id="KW-0245">EGF-like domain</keyword>
<dbReference type="InterPro" id="IPR002049">
    <property type="entry name" value="LE_dom"/>
</dbReference>
<evidence type="ECO:0000256" key="9">
    <source>
        <dbReference type="ARBA" id="ARBA00022989"/>
    </source>
</evidence>
<dbReference type="InterPro" id="IPR003593">
    <property type="entry name" value="AAA+_ATPase"/>
</dbReference>
<evidence type="ECO:0000256" key="3">
    <source>
        <dbReference type="ARBA" id="ARBA00022448"/>
    </source>
</evidence>
<keyword evidence="5 15" id="KW-0732">Signal</keyword>
<evidence type="ECO:0000313" key="19">
    <source>
        <dbReference type="Proteomes" id="UP001412239"/>
    </source>
</evidence>
<keyword evidence="8" id="KW-0067">ATP-binding</keyword>
<dbReference type="SMART" id="SM00382">
    <property type="entry name" value="AAA"/>
    <property type="match status" value="1"/>
</dbReference>
<feature type="region of interest" description="Disordered" evidence="13">
    <location>
        <begin position="651"/>
        <end position="706"/>
    </location>
</feature>
<feature type="signal peptide" evidence="15">
    <location>
        <begin position="1"/>
        <end position="22"/>
    </location>
</feature>
<evidence type="ECO:0000256" key="14">
    <source>
        <dbReference type="SAM" id="Phobius"/>
    </source>
</evidence>